<dbReference type="RefSeq" id="WP_113961747.1">
    <property type="nucleotide sequence ID" value="NZ_QNRR01000015.1"/>
</dbReference>
<dbReference type="Proteomes" id="UP000253426">
    <property type="component" value="Unassembled WGS sequence"/>
</dbReference>
<proteinExistence type="predicted"/>
<sequence length="208" mass="23381">MSRRAKVILFVVTAAVIALWMGYVGLSWSAERPLRFHVIARVPEEQSDEAGASRTPELEAVAFDLDVQNTQPFPIHLGHLRLIAPRNPKNSDPFAAGDLDRKTVISIQDLCTVSNHARPLPPPIPAYGVMRVRMWTAPGVAHQFRDDELSMLYVWISATKGRAYRISYWIRERLNWVYRFTFMSAGFELDYADLEAPAPGDAKGATAK</sequence>
<dbReference type="AlphaFoldDB" id="A0A366H4N8"/>
<reference evidence="1 2" key="1">
    <citation type="submission" date="2018-06" db="EMBL/GenBank/DDBJ databases">
        <title>Genomic Encyclopedia of Type Strains, Phase IV (KMG-IV): sequencing the most valuable type-strain genomes for metagenomic binning, comparative biology and taxonomic classification.</title>
        <authorList>
            <person name="Goeker M."/>
        </authorList>
    </citation>
    <scope>NUCLEOTIDE SEQUENCE [LARGE SCALE GENOMIC DNA]</scope>
    <source>
        <strain evidence="1 2">DSM 25532</strain>
    </source>
</reference>
<evidence type="ECO:0000313" key="1">
    <source>
        <dbReference type="EMBL" id="RBP36973.1"/>
    </source>
</evidence>
<keyword evidence="2" id="KW-1185">Reference proteome</keyword>
<name>A0A366H4N8_9BACT</name>
<gene>
    <name evidence="1" type="ORF">DES53_115114</name>
</gene>
<evidence type="ECO:0000313" key="2">
    <source>
        <dbReference type="Proteomes" id="UP000253426"/>
    </source>
</evidence>
<organism evidence="1 2">
    <name type="scientific">Roseimicrobium gellanilyticum</name>
    <dbReference type="NCBI Taxonomy" id="748857"/>
    <lineage>
        <taxon>Bacteria</taxon>
        <taxon>Pseudomonadati</taxon>
        <taxon>Verrucomicrobiota</taxon>
        <taxon>Verrucomicrobiia</taxon>
        <taxon>Verrucomicrobiales</taxon>
        <taxon>Verrucomicrobiaceae</taxon>
        <taxon>Roseimicrobium</taxon>
    </lineage>
</organism>
<dbReference type="EMBL" id="QNRR01000015">
    <property type="protein sequence ID" value="RBP36973.1"/>
    <property type="molecule type" value="Genomic_DNA"/>
</dbReference>
<comment type="caution">
    <text evidence="1">The sequence shown here is derived from an EMBL/GenBank/DDBJ whole genome shotgun (WGS) entry which is preliminary data.</text>
</comment>
<accession>A0A366H4N8</accession>
<protein>
    <submittedName>
        <fullName evidence="1">Uncharacterized protein</fullName>
    </submittedName>
</protein>